<name>A0ACC2IPP4_9PEZI</name>
<protein>
    <submittedName>
        <fullName evidence="1">Uncharacterized protein</fullName>
    </submittedName>
</protein>
<proteinExistence type="predicted"/>
<gene>
    <name evidence="1" type="ORF">ONZ43_g4282</name>
</gene>
<sequence length="842" mass="94140">MGVSSEPQEPWYLRSSVPVLFPTHDGFNLSMSRSSFDALVQDILRLGDTAQEDGIQDAIEYDMGDDTDKAKDAKSDTDDSLTLVSATTSQEIHGAPVQPDLITTADTRSEEPPTIEPVESEESQGQSHHPFTQYVLPYRQPEAMPEGDLENKMLTENADMAYRSTISPIVDLFSELEEVVSGVRLQELLGAAWEEDSLATLKIIFNARSIHLGKASRNTFYRCAGWLAEHHPLTLIVNLRWLSRPVIRKRADKRANVDETDPDLVIVNMKSEKDVDDMTRFDVKYGVSHGYWKDLLNILVLAVKECLHVLQHPDDILYVERPKMPSHKRQAGSQHARRGRRNITHEEAKTRRHNTRGHRHKQAVEAFNSNSLYRGLYLTVARLFAEQLKTDLALLKSEDSKAKKNISLCAKWAPSHDRFHDKHTFIVSSIAEMLHPRAEMGDAACGEDTDREGYLRLARESYRKDVSALRAHLDIVERKLSAKAYDEIAYDRVPSLAMKNYAEIFAAKDGKRFEEYLDGVAEGKTNISGATLLPSTLIRPWRMRGVGFGIGMRPRSMADRIVGKVADAQWNTLVQRIKDSGTLESSIAICDVSGSMQSPIFKDGTSPIDSSIGLSLLLAEVTAPPFGGQFITFSLTPEMEKIDLSRPLSEKIGQLSRSFWGMNTNLVAVFESLILPMAIENKVSQEDMVKRVFVFSDMHFDAADDSSDRFGSSFDRIKRRYADAGYEMPQIVFWNLAGGRAGYDAETSGDPTAPKPITCEDTGTAIVNGYSQAMLKMFLDNGSFEVDGEDDEENIKTTEDADDDDAVVVDFEAPAKKRRLDPMSAVKKAIGHKAYDPLVVMD</sequence>
<organism evidence="1 2">
    <name type="scientific">Nemania bipapillata</name>
    <dbReference type="NCBI Taxonomy" id="110536"/>
    <lineage>
        <taxon>Eukaryota</taxon>
        <taxon>Fungi</taxon>
        <taxon>Dikarya</taxon>
        <taxon>Ascomycota</taxon>
        <taxon>Pezizomycotina</taxon>
        <taxon>Sordariomycetes</taxon>
        <taxon>Xylariomycetidae</taxon>
        <taxon>Xylariales</taxon>
        <taxon>Xylariaceae</taxon>
        <taxon>Nemania</taxon>
    </lineage>
</organism>
<keyword evidence="2" id="KW-1185">Reference proteome</keyword>
<comment type="caution">
    <text evidence="1">The sequence shown here is derived from an EMBL/GenBank/DDBJ whole genome shotgun (WGS) entry which is preliminary data.</text>
</comment>
<reference evidence="1" key="1">
    <citation type="submission" date="2022-11" db="EMBL/GenBank/DDBJ databases">
        <title>Genome Sequence of Nemania bipapillata.</title>
        <authorList>
            <person name="Buettner E."/>
        </authorList>
    </citation>
    <scope>NUCLEOTIDE SEQUENCE</scope>
    <source>
        <strain evidence="1">CP14</strain>
    </source>
</reference>
<evidence type="ECO:0000313" key="2">
    <source>
        <dbReference type="Proteomes" id="UP001153334"/>
    </source>
</evidence>
<dbReference type="EMBL" id="JAPESX010001129">
    <property type="protein sequence ID" value="KAJ8117116.1"/>
    <property type="molecule type" value="Genomic_DNA"/>
</dbReference>
<accession>A0ACC2IPP4</accession>
<evidence type="ECO:0000313" key="1">
    <source>
        <dbReference type="EMBL" id="KAJ8117116.1"/>
    </source>
</evidence>
<dbReference type="Proteomes" id="UP001153334">
    <property type="component" value="Unassembled WGS sequence"/>
</dbReference>